<evidence type="ECO:0000256" key="10">
    <source>
        <dbReference type="ARBA" id="ARBA00023180"/>
    </source>
</evidence>
<keyword evidence="6 11" id="KW-0732">Signal</keyword>
<dbReference type="EC" id="3.1.30.1" evidence="3"/>
<dbReference type="GO" id="GO:0003676">
    <property type="term" value="F:nucleic acid binding"/>
    <property type="evidence" value="ECO:0007669"/>
    <property type="project" value="InterPro"/>
</dbReference>
<feature type="chain" id="PRO_5042894902" description="Aspergillus nuclease S1" evidence="11">
    <location>
        <begin position="24"/>
        <end position="287"/>
    </location>
</feature>
<keyword evidence="5" id="KW-0479">Metal-binding</keyword>
<comment type="caution">
    <text evidence="12">The sequence shown here is derived from an EMBL/GenBank/DDBJ whole genome shotgun (WGS) entry which is preliminary data.</text>
</comment>
<comment type="similarity">
    <text evidence="2">Belongs to the nuclease type I family.</text>
</comment>
<dbReference type="PANTHER" id="PTHR33146:SF27">
    <property type="entry name" value="ENDONUCLEASE 2"/>
    <property type="match status" value="1"/>
</dbReference>
<proteinExistence type="inferred from homology"/>
<dbReference type="CDD" id="cd11010">
    <property type="entry name" value="S1-P1_nuclease"/>
    <property type="match status" value="1"/>
</dbReference>
<dbReference type="Pfam" id="PF02265">
    <property type="entry name" value="S1-P1_nuclease"/>
    <property type="match status" value="1"/>
</dbReference>
<dbReference type="InterPro" id="IPR003154">
    <property type="entry name" value="S1/P1nuclease"/>
</dbReference>
<evidence type="ECO:0000256" key="9">
    <source>
        <dbReference type="ARBA" id="ARBA00023157"/>
    </source>
</evidence>
<dbReference type="GO" id="GO:0046872">
    <property type="term" value="F:metal ion binding"/>
    <property type="evidence" value="ECO:0007669"/>
    <property type="project" value="UniProtKB-KW"/>
</dbReference>
<sequence length="287" mass="31764">MASLFPITVFAVALLCLPALSHGWGTDGHYIVCQIAQEQINDAASEAVSELLPDYAKNNLSALCSWADHVRFIFPWSSELHYINVPDDSCSYNYSRDCKDPNGVQGRCASGAITNYTTQLLSYGDSSITTKYNLTQALLFLSHFVGDIHQPLHVSHASDEGGNLIDVRWYRKETELHQVWDSAIIDTAKIDFYDSDVANYIETLKNNISGIWSKQISTWQSCSGNEIACPDIYASESISAACEWAYKGVTNGSVLEDAYFDSRLPIVDLRLAQAGVRLAAILNRIFG</sequence>
<comment type="catalytic activity">
    <reaction evidence="1">
        <text>Endonucleolytic cleavage to 5'-phosphomononucleotide and 5'-phosphooligonucleotide end-products.</text>
        <dbReference type="EC" id="3.1.30.1"/>
    </reaction>
</comment>
<evidence type="ECO:0000256" key="7">
    <source>
        <dbReference type="ARBA" id="ARBA00022759"/>
    </source>
</evidence>
<dbReference type="FunFam" id="1.10.575.10:FF:000002">
    <property type="entry name" value="Endonuclease 2"/>
    <property type="match status" value="1"/>
</dbReference>
<dbReference type="Proteomes" id="UP001418222">
    <property type="component" value="Unassembled WGS sequence"/>
</dbReference>
<evidence type="ECO:0000256" key="11">
    <source>
        <dbReference type="SAM" id="SignalP"/>
    </source>
</evidence>
<dbReference type="GO" id="GO:0004521">
    <property type="term" value="F:RNA endonuclease activity"/>
    <property type="evidence" value="ECO:0007669"/>
    <property type="project" value="UniProtKB-ARBA"/>
</dbReference>
<evidence type="ECO:0000256" key="2">
    <source>
        <dbReference type="ARBA" id="ARBA00009547"/>
    </source>
</evidence>
<feature type="signal peptide" evidence="11">
    <location>
        <begin position="1"/>
        <end position="23"/>
    </location>
</feature>
<dbReference type="InterPro" id="IPR008947">
    <property type="entry name" value="PLipase_C/P1_nuclease_dom_sf"/>
</dbReference>
<reference evidence="12 13" key="1">
    <citation type="journal article" date="2022" name="Nat. Plants">
        <title>Genomes of leafy and leafless Platanthera orchids illuminate the evolution of mycoheterotrophy.</title>
        <authorList>
            <person name="Li M.H."/>
            <person name="Liu K.W."/>
            <person name="Li Z."/>
            <person name="Lu H.C."/>
            <person name="Ye Q.L."/>
            <person name="Zhang D."/>
            <person name="Wang J.Y."/>
            <person name="Li Y.F."/>
            <person name="Zhong Z.M."/>
            <person name="Liu X."/>
            <person name="Yu X."/>
            <person name="Liu D.K."/>
            <person name="Tu X.D."/>
            <person name="Liu B."/>
            <person name="Hao Y."/>
            <person name="Liao X.Y."/>
            <person name="Jiang Y.T."/>
            <person name="Sun W.H."/>
            <person name="Chen J."/>
            <person name="Chen Y.Q."/>
            <person name="Ai Y."/>
            <person name="Zhai J.W."/>
            <person name="Wu S.S."/>
            <person name="Zhou Z."/>
            <person name="Hsiao Y.Y."/>
            <person name="Wu W.L."/>
            <person name="Chen Y.Y."/>
            <person name="Lin Y.F."/>
            <person name="Hsu J.L."/>
            <person name="Li C.Y."/>
            <person name="Wang Z.W."/>
            <person name="Zhao X."/>
            <person name="Zhong W.Y."/>
            <person name="Ma X.K."/>
            <person name="Ma L."/>
            <person name="Huang J."/>
            <person name="Chen G.Z."/>
            <person name="Huang M.Z."/>
            <person name="Huang L."/>
            <person name="Peng D.H."/>
            <person name="Luo Y.B."/>
            <person name="Zou S.Q."/>
            <person name="Chen S.P."/>
            <person name="Lan S."/>
            <person name="Tsai W.C."/>
            <person name="Van de Peer Y."/>
            <person name="Liu Z.J."/>
        </authorList>
    </citation>
    <scope>NUCLEOTIDE SEQUENCE [LARGE SCALE GENOMIC DNA]</scope>
    <source>
        <strain evidence="12">Lor287</strain>
    </source>
</reference>
<dbReference type="PANTHER" id="PTHR33146">
    <property type="entry name" value="ENDONUCLEASE 4"/>
    <property type="match status" value="1"/>
</dbReference>
<dbReference type="GO" id="GO:0006308">
    <property type="term" value="P:DNA catabolic process"/>
    <property type="evidence" value="ECO:0007669"/>
    <property type="project" value="InterPro"/>
</dbReference>
<keyword evidence="13" id="KW-1185">Reference proteome</keyword>
<evidence type="ECO:0000256" key="8">
    <source>
        <dbReference type="ARBA" id="ARBA00022801"/>
    </source>
</evidence>
<dbReference type="GO" id="GO:0000014">
    <property type="term" value="F:single-stranded DNA endodeoxyribonuclease activity"/>
    <property type="evidence" value="ECO:0007669"/>
    <property type="project" value="UniProtKB-ARBA"/>
</dbReference>
<dbReference type="EMBL" id="JBBWWQ010000020">
    <property type="protein sequence ID" value="KAK8916167.1"/>
    <property type="molecule type" value="Genomic_DNA"/>
</dbReference>
<accession>A0AAP0AUV7</accession>
<protein>
    <recommendedName>
        <fullName evidence="3">Aspergillus nuclease S1</fullName>
        <ecNumber evidence="3">3.1.30.1</ecNumber>
    </recommendedName>
</protein>
<evidence type="ECO:0000256" key="4">
    <source>
        <dbReference type="ARBA" id="ARBA00022722"/>
    </source>
</evidence>
<keyword evidence="10" id="KW-0325">Glycoprotein</keyword>
<keyword evidence="7 12" id="KW-0255">Endonuclease</keyword>
<evidence type="ECO:0000256" key="3">
    <source>
        <dbReference type="ARBA" id="ARBA00012562"/>
    </source>
</evidence>
<gene>
    <name evidence="12" type="primary">ENDO2</name>
    <name evidence="12" type="ORF">KSP39_PZI023118</name>
</gene>
<evidence type="ECO:0000256" key="1">
    <source>
        <dbReference type="ARBA" id="ARBA00000245"/>
    </source>
</evidence>
<keyword evidence="9" id="KW-1015">Disulfide bond</keyword>
<dbReference type="AlphaFoldDB" id="A0AAP0AUV7"/>
<dbReference type="SUPFAM" id="SSF48537">
    <property type="entry name" value="Phospholipase C/P1 nuclease"/>
    <property type="match status" value="1"/>
</dbReference>
<dbReference type="Gene3D" id="1.10.575.10">
    <property type="entry name" value="P1 Nuclease"/>
    <property type="match status" value="1"/>
</dbReference>
<evidence type="ECO:0000256" key="5">
    <source>
        <dbReference type="ARBA" id="ARBA00022723"/>
    </source>
</evidence>
<evidence type="ECO:0000256" key="6">
    <source>
        <dbReference type="ARBA" id="ARBA00022729"/>
    </source>
</evidence>
<organism evidence="12 13">
    <name type="scientific">Platanthera zijinensis</name>
    <dbReference type="NCBI Taxonomy" id="2320716"/>
    <lineage>
        <taxon>Eukaryota</taxon>
        <taxon>Viridiplantae</taxon>
        <taxon>Streptophyta</taxon>
        <taxon>Embryophyta</taxon>
        <taxon>Tracheophyta</taxon>
        <taxon>Spermatophyta</taxon>
        <taxon>Magnoliopsida</taxon>
        <taxon>Liliopsida</taxon>
        <taxon>Asparagales</taxon>
        <taxon>Orchidaceae</taxon>
        <taxon>Orchidoideae</taxon>
        <taxon>Orchideae</taxon>
        <taxon>Orchidinae</taxon>
        <taxon>Platanthera</taxon>
    </lineage>
</organism>
<evidence type="ECO:0000313" key="12">
    <source>
        <dbReference type="EMBL" id="KAK8916167.1"/>
    </source>
</evidence>
<name>A0AAP0AUV7_9ASPA</name>
<keyword evidence="8" id="KW-0378">Hydrolase</keyword>
<keyword evidence="4" id="KW-0540">Nuclease</keyword>
<evidence type="ECO:0000313" key="13">
    <source>
        <dbReference type="Proteomes" id="UP001418222"/>
    </source>
</evidence>